<dbReference type="InParanoid" id="A0A061E4Q0"/>
<protein>
    <submittedName>
        <fullName evidence="1">Uncharacterized protein</fullName>
    </submittedName>
</protein>
<gene>
    <name evidence="1" type="ORF">TCM_009280</name>
</gene>
<name>A0A061E4Q0_THECC</name>
<sequence length="72" mass="8503">MMPLSQFCLFTRLETQESAIAKPCLFLFVHSFTRIYKRTIRRHATTTTNHRFLCVFGRRQLILGGRRQSSLI</sequence>
<dbReference type="Gramene" id="EOY00005">
    <property type="protein sequence ID" value="EOY00005"/>
    <property type="gene ID" value="TCM_009280"/>
</dbReference>
<dbReference type="Proteomes" id="UP000026915">
    <property type="component" value="Chromosome 2"/>
</dbReference>
<keyword evidence="2" id="KW-1185">Reference proteome</keyword>
<evidence type="ECO:0000313" key="1">
    <source>
        <dbReference type="EMBL" id="EOY00005.1"/>
    </source>
</evidence>
<organism evidence="1 2">
    <name type="scientific">Theobroma cacao</name>
    <name type="common">Cacao</name>
    <name type="synonym">Cocoa</name>
    <dbReference type="NCBI Taxonomy" id="3641"/>
    <lineage>
        <taxon>Eukaryota</taxon>
        <taxon>Viridiplantae</taxon>
        <taxon>Streptophyta</taxon>
        <taxon>Embryophyta</taxon>
        <taxon>Tracheophyta</taxon>
        <taxon>Spermatophyta</taxon>
        <taxon>Magnoliopsida</taxon>
        <taxon>eudicotyledons</taxon>
        <taxon>Gunneridae</taxon>
        <taxon>Pentapetalae</taxon>
        <taxon>rosids</taxon>
        <taxon>malvids</taxon>
        <taxon>Malvales</taxon>
        <taxon>Malvaceae</taxon>
        <taxon>Byttnerioideae</taxon>
        <taxon>Theobroma</taxon>
    </lineage>
</organism>
<reference evidence="1 2" key="1">
    <citation type="journal article" date="2013" name="Genome Biol.">
        <title>The genome sequence of the most widely cultivated cacao type and its use to identify candidate genes regulating pod color.</title>
        <authorList>
            <person name="Motamayor J.C."/>
            <person name="Mockaitis K."/>
            <person name="Schmutz J."/>
            <person name="Haiminen N."/>
            <person name="Iii D.L."/>
            <person name="Cornejo O."/>
            <person name="Findley S.D."/>
            <person name="Zheng P."/>
            <person name="Utro F."/>
            <person name="Royaert S."/>
            <person name="Saski C."/>
            <person name="Jenkins J."/>
            <person name="Podicheti R."/>
            <person name="Zhao M."/>
            <person name="Scheffler B.E."/>
            <person name="Stack J.C."/>
            <person name="Feltus F.A."/>
            <person name="Mustiga G.M."/>
            <person name="Amores F."/>
            <person name="Phillips W."/>
            <person name="Marelli J.P."/>
            <person name="May G.D."/>
            <person name="Shapiro H."/>
            <person name="Ma J."/>
            <person name="Bustamante C.D."/>
            <person name="Schnell R.J."/>
            <person name="Main D."/>
            <person name="Gilbert D."/>
            <person name="Parida L."/>
            <person name="Kuhn D.N."/>
        </authorList>
    </citation>
    <scope>NUCLEOTIDE SEQUENCE [LARGE SCALE GENOMIC DNA]</scope>
    <source>
        <strain evidence="2">cv. Matina 1-6</strain>
    </source>
</reference>
<dbReference type="EMBL" id="CM001880">
    <property type="protein sequence ID" value="EOY00005.1"/>
    <property type="molecule type" value="Genomic_DNA"/>
</dbReference>
<dbReference type="HOGENOM" id="CLU_2727302_0_0_1"/>
<accession>A0A061E4Q0</accession>
<proteinExistence type="predicted"/>
<dbReference type="AlphaFoldDB" id="A0A061E4Q0"/>
<evidence type="ECO:0000313" key="2">
    <source>
        <dbReference type="Proteomes" id="UP000026915"/>
    </source>
</evidence>